<feature type="region of interest" description="Disordered" evidence="2">
    <location>
        <begin position="463"/>
        <end position="488"/>
    </location>
</feature>
<comment type="caution">
    <text evidence="4">The sequence shown here is derived from an EMBL/GenBank/DDBJ whole genome shotgun (WGS) entry which is preliminary data.</text>
</comment>
<dbReference type="PROSITE" id="PS50853">
    <property type="entry name" value="FN3"/>
    <property type="match status" value="2"/>
</dbReference>
<evidence type="ECO:0000259" key="3">
    <source>
        <dbReference type="PROSITE" id="PS50853"/>
    </source>
</evidence>
<gene>
    <name evidence="4" type="ORF">KDA27_26975</name>
</gene>
<evidence type="ECO:0000313" key="4">
    <source>
        <dbReference type="EMBL" id="MCA9759467.1"/>
    </source>
</evidence>
<dbReference type="SUPFAM" id="SSF49265">
    <property type="entry name" value="Fibronectin type III"/>
    <property type="match status" value="1"/>
</dbReference>
<dbReference type="Pfam" id="PF26549">
    <property type="entry name" value="Tricorn_N"/>
    <property type="match status" value="1"/>
</dbReference>
<dbReference type="PANTHER" id="PTHR36842:SF1">
    <property type="entry name" value="PROTEIN TOLB"/>
    <property type="match status" value="1"/>
</dbReference>
<organism evidence="4 5">
    <name type="scientific">Eiseniibacteriota bacterium</name>
    <dbReference type="NCBI Taxonomy" id="2212470"/>
    <lineage>
        <taxon>Bacteria</taxon>
        <taxon>Candidatus Eiseniibacteriota</taxon>
    </lineage>
</organism>
<dbReference type="Pfam" id="PF07676">
    <property type="entry name" value="PD40"/>
    <property type="match status" value="2"/>
</dbReference>
<dbReference type="InterPro" id="IPR013783">
    <property type="entry name" value="Ig-like_fold"/>
</dbReference>
<dbReference type="InterPro" id="IPR011659">
    <property type="entry name" value="WD40"/>
</dbReference>
<dbReference type="SMART" id="SM00060">
    <property type="entry name" value="FN3"/>
    <property type="match status" value="2"/>
</dbReference>
<dbReference type="Gene3D" id="2.60.40.10">
    <property type="entry name" value="Immunoglobulins"/>
    <property type="match status" value="2"/>
</dbReference>
<name>A0A956NHD9_UNCEI</name>
<accession>A0A956NHD9</accession>
<reference evidence="4" key="1">
    <citation type="submission" date="2020-04" db="EMBL/GenBank/DDBJ databases">
        <authorList>
            <person name="Zhang T."/>
        </authorList>
    </citation>
    <scope>NUCLEOTIDE SEQUENCE</scope>
    <source>
        <strain evidence="4">HKST-UBA02</strain>
    </source>
</reference>
<dbReference type="Proteomes" id="UP000739538">
    <property type="component" value="Unassembled WGS sequence"/>
</dbReference>
<dbReference type="Gene3D" id="2.120.10.30">
    <property type="entry name" value="TolB, C-terminal domain"/>
    <property type="match status" value="2"/>
</dbReference>
<dbReference type="CDD" id="cd00063">
    <property type="entry name" value="FN3"/>
    <property type="match status" value="1"/>
</dbReference>
<dbReference type="Pfam" id="PF00041">
    <property type="entry name" value="fn3"/>
    <property type="match status" value="1"/>
</dbReference>
<dbReference type="PANTHER" id="PTHR36842">
    <property type="entry name" value="PROTEIN TOLB HOMOLOG"/>
    <property type="match status" value="1"/>
</dbReference>
<evidence type="ECO:0000256" key="2">
    <source>
        <dbReference type="SAM" id="MobiDB-lite"/>
    </source>
</evidence>
<dbReference type="InterPro" id="IPR036116">
    <property type="entry name" value="FN3_sf"/>
</dbReference>
<dbReference type="AlphaFoldDB" id="A0A956NHD9"/>
<reference evidence="4" key="2">
    <citation type="journal article" date="2021" name="Microbiome">
        <title>Successional dynamics and alternative stable states in a saline activated sludge microbial community over 9 years.</title>
        <authorList>
            <person name="Wang Y."/>
            <person name="Ye J."/>
            <person name="Ju F."/>
            <person name="Liu L."/>
            <person name="Boyd J.A."/>
            <person name="Deng Y."/>
            <person name="Parks D.H."/>
            <person name="Jiang X."/>
            <person name="Yin X."/>
            <person name="Woodcroft B.J."/>
            <person name="Tyson G.W."/>
            <person name="Hugenholtz P."/>
            <person name="Polz M.F."/>
            <person name="Zhang T."/>
        </authorList>
    </citation>
    <scope>NUCLEOTIDE SEQUENCE</scope>
    <source>
        <strain evidence="4">HKST-UBA02</strain>
    </source>
</reference>
<feature type="domain" description="Fibronectin type-III" evidence="3">
    <location>
        <begin position="59"/>
        <end position="163"/>
    </location>
</feature>
<dbReference type="InterPro" id="IPR011042">
    <property type="entry name" value="6-blade_b-propeller_TolB-like"/>
</dbReference>
<comment type="similarity">
    <text evidence="1">Belongs to the TolB family.</text>
</comment>
<protein>
    <submittedName>
        <fullName evidence="4">PD40 domain-containing protein</fullName>
    </submittedName>
</protein>
<proteinExistence type="inferred from homology"/>
<dbReference type="SUPFAM" id="SSF82171">
    <property type="entry name" value="DPP6 N-terminal domain-like"/>
    <property type="match status" value="1"/>
</dbReference>
<dbReference type="InterPro" id="IPR003961">
    <property type="entry name" value="FN3_dom"/>
</dbReference>
<evidence type="ECO:0000313" key="5">
    <source>
        <dbReference type="Proteomes" id="UP000739538"/>
    </source>
</evidence>
<sequence length="548" mass="57801">MHRTTARVSYRSASLDDTPRRRLAVLLAALVPSIALAISLTACSDDSSTTPGDSTPPAAVSNLAATADGPGAVILTWTAPGDDGTEGRAEGYDIRSSRDPITQATWDSVSLVAAGRPAEPGTPESRRFQGLASGIRYYALKTVDDSGNQSSISNVASVEVPGIAPPAAITDLAVVSEGDREVALTWTAPTPSGDDPATAYDLRYSTETLNDSNFADAMAVSNLPTPSDAGTAETFVVTGLEAATTYYFALRSAVQEPNWSELSNLVDGTTANIVRLTTSTGIPGCLAPAWSPDGTRILYSFDDSGEPPFQRLRWIPSTGGSTVQLTTGATTAHSPSWSPDGSEIAFQLERFENKGQGTVSYFELAVMPAEPNGVPTVLAAHGDTVSVQSSTWSPDGSAIAYSVSYFPSPESEVYVIPRSGGERRLLLAGTTGVRGRTHWSPNGDVIAFSTRAGDLWTIPAEGGIPTRLTNTPEESESGPAWSPDGSRIAFGSNPAGNYDIWVMDVDGTNRIQLTSDSEDEYLPSWSPDGTAIAFQRGFPADIWIVYLE</sequence>
<dbReference type="EMBL" id="JAGQHS010000356">
    <property type="protein sequence ID" value="MCA9759467.1"/>
    <property type="molecule type" value="Genomic_DNA"/>
</dbReference>
<feature type="domain" description="Fibronectin type-III" evidence="3">
    <location>
        <begin position="165"/>
        <end position="273"/>
    </location>
</feature>
<evidence type="ECO:0000256" key="1">
    <source>
        <dbReference type="ARBA" id="ARBA00009820"/>
    </source>
</evidence>